<keyword evidence="11" id="KW-1185">Reference proteome</keyword>
<evidence type="ECO:0000256" key="5">
    <source>
        <dbReference type="ARBA" id="ARBA00022737"/>
    </source>
</evidence>
<keyword evidence="4" id="KW-0479">Metal-binding</keyword>
<evidence type="ECO:0000259" key="9">
    <source>
        <dbReference type="PROSITE" id="PS51873"/>
    </source>
</evidence>
<dbReference type="AlphaFoldDB" id="A0A0C9W7B9"/>
<evidence type="ECO:0000256" key="3">
    <source>
        <dbReference type="ARBA" id="ARBA00022679"/>
    </source>
</evidence>
<keyword evidence="7" id="KW-0833">Ubl conjugation pathway</keyword>
<dbReference type="InterPro" id="IPR002867">
    <property type="entry name" value="IBR_dom"/>
</dbReference>
<dbReference type="Proteomes" id="UP000053820">
    <property type="component" value="Unassembled WGS sequence"/>
</dbReference>
<dbReference type="EC" id="2.3.2.31" evidence="2"/>
<dbReference type="GO" id="GO:0061630">
    <property type="term" value="F:ubiquitin protein ligase activity"/>
    <property type="evidence" value="ECO:0007669"/>
    <property type="project" value="UniProtKB-EC"/>
</dbReference>
<accession>A0A0C9W7B9</accession>
<gene>
    <name evidence="10" type="ORF">HYDPIDRAFT_182408</name>
</gene>
<evidence type="ECO:0000256" key="6">
    <source>
        <dbReference type="ARBA" id="ARBA00022771"/>
    </source>
</evidence>
<evidence type="ECO:0000256" key="1">
    <source>
        <dbReference type="ARBA" id="ARBA00001798"/>
    </source>
</evidence>
<dbReference type="PROSITE" id="PS51873">
    <property type="entry name" value="TRIAD"/>
    <property type="match status" value="1"/>
</dbReference>
<dbReference type="SUPFAM" id="SSF57850">
    <property type="entry name" value="RING/U-box"/>
    <property type="match status" value="3"/>
</dbReference>
<comment type="catalytic activity">
    <reaction evidence="1">
        <text>[E2 ubiquitin-conjugating enzyme]-S-ubiquitinyl-L-cysteine + [acceptor protein]-L-lysine = [E2 ubiquitin-conjugating enzyme]-L-cysteine + [acceptor protein]-N(6)-ubiquitinyl-L-lysine.</text>
        <dbReference type="EC" id="2.3.2.31"/>
    </reaction>
</comment>
<reference evidence="10 11" key="1">
    <citation type="submission" date="2014-04" db="EMBL/GenBank/DDBJ databases">
        <title>Evolutionary Origins and Diversification of the Mycorrhizal Mutualists.</title>
        <authorList>
            <consortium name="DOE Joint Genome Institute"/>
            <consortium name="Mycorrhizal Genomics Consortium"/>
            <person name="Kohler A."/>
            <person name="Kuo A."/>
            <person name="Nagy L.G."/>
            <person name="Floudas D."/>
            <person name="Copeland A."/>
            <person name="Barry K.W."/>
            <person name="Cichocki N."/>
            <person name="Veneault-Fourrey C."/>
            <person name="LaButti K."/>
            <person name="Lindquist E.A."/>
            <person name="Lipzen A."/>
            <person name="Lundell T."/>
            <person name="Morin E."/>
            <person name="Murat C."/>
            <person name="Riley R."/>
            <person name="Ohm R."/>
            <person name="Sun H."/>
            <person name="Tunlid A."/>
            <person name="Henrissat B."/>
            <person name="Grigoriev I.V."/>
            <person name="Hibbett D.S."/>
            <person name="Martin F."/>
        </authorList>
    </citation>
    <scope>NUCLEOTIDE SEQUENCE [LARGE SCALE GENOMIC DNA]</scope>
    <source>
        <strain evidence="10 11">MD-312</strain>
    </source>
</reference>
<evidence type="ECO:0000313" key="10">
    <source>
        <dbReference type="EMBL" id="KIJ63063.1"/>
    </source>
</evidence>
<dbReference type="InterPro" id="IPR031127">
    <property type="entry name" value="E3_UB_ligase_RBR"/>
</dbReference>
<evidence type="ECO:0000256" key="2">
    <source>
        <dbReference type="ARBA" id="ARBA00012251"/>
    </source>
</evidence>
<keyword evidence="6" id="KW-0863">Zinc-finger</keyword>
<dbReference type="GO" id="GO:0016567">
    <property type="term" value="P:protein ubiquitination"/>
    <property type="evidence" value="ECO:0007669"/>
    <property type="project" value="InterPro"/>
</dbReference>
<evidence type="ECO:0000256" key="7">
    <source>
        <dbReference type="ARBA" id="ARBA00022786"/>
    </source>
</evidence>
<dbReference type="Pfam" id="PF01485">
    <property type="entry name" value="IBR"/>
    <property type="match status" value="2"/>
</dbReference>
<dbReference type="GO" id="GO:0008270">
    <property type="term" value="F:zinc ion binding"/>
    <property type="evidence" value="ECO:0007669"/>
    <property type="project" value="UniProtKB-KW"/>
</dbReference>
<dbReference type="Gene3D" id="1.20.120.1750">
    <property type="match status" value="1"/>
</dbReference>
<protein>
    <recommendedName>
        <fullName evidence="2">RBR-type E3 ubiquitin transferase</fullName>
        <ecNumber evidence="2">2.3.2.31</ecNumber>
    </recommendedName>
</protein>
<dbReference type="HOGENOM" id="CLU_030441_0_0_1"/>
<keyword evidence="3" id="KW-0808">Transferase</keyword>
<sequence>MAAVANASDQSSELLIAQLIEQDLELLRQAQEAEKIQLEAALSFSALKSGKMPNFRKKGKEIAQSNVNDADDAVVAMEMFLSEARTTGDRTFAESLQVAQDAAVISGMQYAQKVAAAEKKLILDAEFARRLQTANDNGELDMDDVEDAETLLGRDEIERILAVDLNAKGKGRVKREASEDIDALRDTGKGKCREDSGFFHKRFKFDDEWKTGNVQDLKPRINFGDMEDTKPNPQSTYPLCGICFEPFQVTHSPATASQTATSSNRLHFGLYLPCPNSHPYCQSCLAAYIQSKMESGGENGGSPDTVVFPIRCPECPPDVWTEGIPDDVATRILSEKNMVLWHHQKLLDSIERHYCPNPRCSALVQVHEDPDEPMASCPSCGEVMCVPCKVLWHNDLTCEEYKELPATERSPEDQLVFLLAKAQNWRRCPSCSRLVELTHGCNHITCLCGTHFCFKCGSLWDKATKKCTRQPSCELWDEEMLLEERERQRVADRERWQPRGPQPVFGLQPVPRLPPQPIAPPPPYRAAPPPVHAYIPPYLRNLVHYDSLEWVHDSDVLCGHHPFTRTMISSLVCGYCQAGANSLSDLLYHLSHVRHHAVYACCGRFFLREVDFDRHCEATNVRFGGHVHRVLREGP</sequence>
<dbReference type="InterPro" id="IPR013083">
    <property type="entry name" value="Znf_RING/FYVE/PHD"/>
</dbReference>
<dbReference type="OrthoDB" id="9977870at2759"/>
<dbReference type="InterPro" id="IPR044066">
    <property type="entry name" value="TRIAD_supradom"/>
</dbReference>
<dbReference type="CDD" id="cd22584">
    <property type="entry name" value="Rcat_RBR_unk"/>
    <property type="match status" value="1"/>
</dbReference>
<dbReference type="PANTHER" id="PTHR11685">
    <property type="entry name" value="RBR FAMILY RING FINGER AND IBR DOMAIN-CONTAINING"/>
    <property type="match status" value="1"/>
</dbReference>
<keyword evidence="8" id="KW-0862">Zinc</keyword>
<name>A0A0C9W7B9_9AGAM</name>
<evidence type="ECO:0000256" key="4">
    <source>
        <dbReference type="ARBA" id="ARBA00022723"/>
    </source>
</evidence>
<evidence type="ECO:0000313" key="11">
    <source>
        <dbReference type="Proteomes" id="UP000053820"/>
    </source>
</evidence>
<evidence type="ECO:0000256" key="8">
    <source>
        <dbReference type="ARBA" id="ARBA00022833"/>
    </source>
</evidence>
<dbReference type="CDD" id="cd22582">
    <property type="entry name" value="BRcat_RBR_unk"/>
    <property type="match status" value="1"/>
</dbReference>
<proteinExistence type="predicted"/>
<keyword evidence="5" id="KW-0677">Repeat</keyword>
<dbReference type="EMBL" id="KN839852">
    <property type="protein sequence ID" value="KIJ63063.1"/>
    <property type="molecule type" value="Genomic_DNA"/>
</dbReference>
<feature type="domain" description="RING-type" evidence="9">
    <location>
        <begin position="236"/>
        <end position="477"/>
    </location>
</feature>
<organism evidence="10 11">
    <name type="scientific">Hydnomerulius pinastri MD-312</name>
    <dbReference type="NCBI Taxonomy" id="994086"/>
    <lineage>
        <taxon>Eukaryota</taxon>
        <taxon>Fungi</taxon>
        <taxon>Dikarya</taxon>
        <taxon>Basidiomycota</taxon>
        <taxon>Agaricomycotina</taxon>
        <taxon>Agaricomycetes</taxon>
        <taxon>Agaricomycetidae</taxon>
        <taxon>Boletales</taxon>
        <taxon>Boletales incertae sedis</taxon>
        <taxon>Leucogyrophana</taxon>
    </lineage>
</organism>
<dbReference type="SMART" id="SM00647">
    <property type="entry name" value="IBR"/>
    <property type="match status" value="2"/>
</dbReference>
<dbReference type="Gene3D" id="3.30.40.10">
    <property type="entry name" value="Zinc/RING finger domain, C3HC4 (zinc finger)"/>
    <property type="match status" value="1"/>
</dbReference>